<dbReference type="SUPFAM" id="SSF51445">
    <property type="entry name" value="(Trans)glycosidases"/>
    <property type="match status" value="1"/>
</dbReference>
<evidence type="ECO:0000313" key="8">
    <source>
        <dbReference type="Proteomes" id="UP000032737"/>
    </source>
</evidence>
<evidence type="ECO:0000256" key="2">
    <source>
        <dbReference type="ARBA" id="ARBA00022729"/>
    </source>
</evidence>
<sequence>MKKLWMVMILSMIFVSGCETKKVFVGEVYLTSERLESYLEFKESLMSTKEESTHSIIRIESNKTYQVIDGFGAAMTESSAYNLKNAIKKEEMLKALFSKEGINLNMVRLTMGSSDFSLSNQTYQPTATSPFSIESDRLILDILNEIEQDIKYVSSPWTAPAWMKDSQALNGGNFLNSYTKTYVNYFLNYIEAYQKEGIEIYAVTPQNEPLHQTPNYPSMLMSALVQAGFIHELKTQLIKENLDVKIFGFDHNFKDIGYPKTLLNSKLSRESMDGLAFHCYDGDVSSLNDEAFEGIDLYITECSGGRWATHFTSNLLWNMENLLIGGLNQNVKGVMLWNLVLDENDGPKNGGCMNCRGVLTKTDQGYQKNVEYYALGHFSKFHQNGAKRIETTSSNVNILATSFKNHDGSIVLVAANKTTIDLKTSIYVDGAYYQYTIPKESVITIEFK</sequence>
<dbReference type="GO" id="GO:0016020">
    <property type="term" value="C:membrane"/>
    <property type="evidence" value="ECO:0007669"/>
    <property type="project" value="GOC"/>
</dbReference>
<dbReference type="Pfam" id="PF17189">
    <property type="entry name" value="Glyco_hydro_30C"/>
    <property type="match status" value="1"/>
</dbReference>
<dbReference type="PANTHER" id="PTHR11069">
    <property type="entry name" value="GLUCOSYLCERAMIDASE"/>
    <property type="match status" value="1"/>
</dbReference>
<feature type="domain" description="Glycosyl hydrolase family 30 TIM-barrel" evidence="5">
    <location>
        <begin position="68"/>
        <end position="381"/>
    </location>
</feature>
<dbReference type="GO" id="GO:0004348">
    <property type="term" value="F:glucosylceramidase activity"/>
    <property type="evidence" value="ECO:0007669"/>
    <property type="project" value="InterPro"/>
</dbReference>
<dbReference type="InterPro" id="IPR017853">
    <property type="entry name" value="GH"/>
</dbReference>
<dbReference type="PROSITE" id="PS51257">
    <property type="entry name" value="PROKAR_LIPOPROTEIN"/>
    <property type="match status" value="1"/>
</dbReference>
<dbReference type="GO" id="GO:0006680">
    <property type="term" value="P:glucosylceramide catabolic process"/>
    <property type="evidence" value="ECO:0007669"/>
    <property type="project" value="TreeGrafter"/>
</dbReference>
<evidence type="ECO:0000256" key="3">
    <source>
        <dbReference type="ARBA" id="ARBA00022801"/>
    </source>
</evidence>
<dbReference type="InterPro" id="IPR033452">
    <property type="entry name" value="GH30_C"/>
</dbReference>
<name>U4KS65_9MOLU</name>
<evidence type="ECO:0000259" key="5">
    <source>
        <dbReference type="Pfam" id="PF02055"/>
    </source>
</evidence>
<protein>
    <submittedName>
        <fullName evidence="7">Glycosyl hydrolase, family 30</fullName>
    </submittedName>
</protein>
<reference evidence="7 8" key="1">
    <citation type="journal article" date="2013" name="J. Mol. Microbiol. Biotechnol.">
        <title>Analysis of the Complete Genomes of Acholeplasma brassicae , A. palmae and A. laidlawii and Their Comparison to the Obligate Parasites from ' Candidatus Phytoplasma'.</title>
        <authorList>
            <person name="Kube M."/>
            <person name="Siewert C."/>
            <person name="Migdoll A.M."/>
            <person name="Duduk B."/>
            <person name="Holz S."/>
            <person name="Rabus R."/>
            <person name="Seemuller E."/>
            <person name="Mitrovic J."/>
            <person name="Muller I."/>
            <person name="Buttner C."/>
            <person name="Reinhardt R."/>
        </authorList>
    </citation>
    <scope>NUCLEOTIDE SEQUENCE [LARGE SCALE GENOMIC DNA]</scope>
    <source>
        <strain evidence="8">0502</strain>
    </source>
</reference>
<accession>U4KS65</accession>
<keyword evidence="4" id="KW-0326">Glycosidase</keyword>
<keyword evidence="8" id="KW-1185">Reference proteome</keyword>
<dbReference type="InterPro" id="IPR001139">
    <property type="entry name" value="Glyco_hydro_30"/>
</dbReference>
<evidence type="ECO:0000256" key="4">
    <source>
        <dbReference type="RuleBase" id="RU361188"/>
    </source>
</evidence>
<dbReference type="Proteomes" id="UP000032737">
    <property type="component" value="Chromosome"/>
</dbReference>
<evidence type="ECO:0000259" key="6">
    <source>
        <dbReference type="Pfam" id="PF17189"/>
    </source>
</evidence>
<dbReference type="KEGG" id="abra:BN85313370"/>
<dbReference type="Gene3D" id="2.60.40.1180">
    <property type="entry name" value="Golgi alpha-mannosidase II"/>
    <property type="match status" value="1"/>
</dbReference>
<dbReference type="STRING" id="61635.BN85313370"/>
<dbReference type="PANTHER" id="PTHR11069:SF23">
    <property type="entry name" value="LYSOSOMAL ACID GLUCOSYLCERAMIDASE"/>
    <property type="match status" value="1"/>
</dbReference>
<dbReference type="OrthoDB" id="9806701at2"/>
<dbReference type="Pfam" id="PF02055">
    <property type="entry name" value="Glyco_hydro_30"/>
    <property type="match status" value="1"/>
</dbReference>
<feature type="domain" description="Glycosyl hydrolase family 30 beta sandwich" evidence="6">
    <location>
        <begin position="385"/>
        <end position="445"/>
    </location>
</feature>
<dbReference type="InterPro" id="IPR013780">
    <property type="entry name" value="Glyco_hydro_b"/>
</dbReference>
<keyword evidence="3 4" id="KW-0378">Hydrolase</keyword>
<evidence type="ECO:0000256" key="1">
    <source>
        <dbReference type="ARBA" id="ARBA00005382"/>
    </source>
</evidence>
<gene>
    <name evidence="7" type="ORF">BN85313370</name>
</gene>
<proteinExistence type="inferred from homology"/>
<comment type="similarity">
    <text evidence="1 4">Belongs to the glycosyl hydrolase 30 family.</text>
</comment>
<dbReference type="Gene3D" id="3.20.20.80">
    <property type="entry name" value="Glycosidases"/>
    <property type="match status" value="1"/>
</dbReference>
<dbReference type="HOGENOM" id="CLU_014379_3_1_14"/>
<dbReference type="RefSeq" id="WP_030005218.1">
    <property type="nucleotide sequence ID" value="NC_022549.1"/>
</dbReference>
<dbReference type="InterPro" id="IPR033453">
    <property type="entry name" value="Glyco_hydro_30_TIM-barrel"/>
</dbReference>
<evidence type="ECO:0000313" key="7">
    <source>
        <dbReference type="EMBL" id="CCV66358.1"/>
    </source>
</evidence>
<dbReference type="AlphaFoldDB" id="U4KS65"/>
<dbReference type="EMBL" id="FO681348">
    <property type="protein sequence ID" value="CCV66358.1"/>
    <property type="molecule type" value="Genomic_DNA"/>
</dbReference>
<organism evidence="7 8">
    <name type="scientific">Acholeplasma brassicae</name>
    <dbReference type="NCBI Taxonomy" id="61635"/>
    <lineage>
        <taxon>Bacteria</taxon>
        <taxon>Bacillati</taxon>
        <taxon>Mycoplasmatota</taxon>
        <taxon>Mollicutes</taxon>
        <taxon>Acholeplasmatales</taxon>
        <taxon>Acholeplasmataceae</taxon>
        <taxon>Acholeplasma</taxon>
    </lineage>
</organism>
<keyword evidence="2" id="KW-0732">Signal</keyword>